<dbReference type="PATRIC" id="fig|882800.3.peg.915"/>
<dbReference type="AlphaFoldDB" id="H1KE86"/>
<sequence length="209" mass="22219" precursor="true">MRLGIAAILAGISLALPGCTYTANTTAAPARNVITSFSNKVPGKWAVLVEADRLNTTARSEDLNCSAHTFPINFTQGFPASVRETFPNVFAQVEDAEAAEGVRNAKARGVIQVRGENLQSRLKIVPGFWSNNVVVDVDMTVAVTVEGANGRLFGKTFDGRGRADRPLGMFCAGGAEAVKAAAEDAQRDVLRRIAEELANSERVRSGRAG</sequence>
<feature type="chain" id="PRO_5003551832" description="Lipoprotein" evidence="1">
    <location>
        <begin position="23"/>
        <end position="209"/>
    </location>
</feature>
<evidence type="ECO:0000313" key="3">
    <source>
        <dbReference type="Proteomes" id="UP000004382"/>
    </source>
</evidence>
<proteinExistence type="predicted"/>
<evidence type="ECO:0008006" key="4">
    <source>
        <dbReference type="Google" id="ProtNLM"/>
    </source>
</evidence>
<gene>
    <name evidence="2" type="ORF">MetexDRAFT_0948</name>
</gene>
<reference evidence="2 3" key="1">
    <citation type="submission" date="2011-09" db="EMBL/GenBank/DDBJ databases">
        <title>The draft genome of Methylobacterium extorquens DSM 13060.</title>
        <authorList>
            <consortium name="US DOE Joint Genome Institute (JGI-PGF)"/>
            <person name="Lucas S."/>
            <person name="Han J."/>
            <person name="Lapidus A."/>
            <person name="Cheng J.-F."/>
            <person name="Goodwin L."/>
            <person name="Pitluck S."/>
            <person name="Peters L."/>
            <person name="Land M.L."/>
            <person name="Hauser L."/>
            <person name="Koskimaki J."/>
            <person name="Halonen O."/>
            <person name="Pirttila A."/>
            <person name="Frank C."/>
            <person name="Woyke T.J."/>
        </authorList>
    </citation>
    <scope>NUCLEOTIDE SEQUENCE [LARGE SCALE GENOMIC DNA]</scope>
    <source>
        <strain evidence="2 3">DSM 13060</strain>
    </source>
</reference>
<feature type="signal peptide" evidence="1">
    <location>
        <begin position="1"/>
        <end position="22"/>
    </location>
</feature>
<dbReference type="EMBL" id="AGJK01000014">
    <property type="protein sequence ID" value="EHP94203.1"/>
    <property type="molecule type" value="Genomic_DNA"/>
</dbReference>
<accession>H1KE86</accession>
<name>H1KE86_METEX</name>
<dbReference type="Proteomes" id="UP000004382">
    <property type="component" value="Unassembled WGS sequence"/>
</dbReference>
<evidence type="ECO:0000256" key="1">
    <source>
        <dbReference type="SAM" id="SignalP"/>
    </source>
</evidence>
<organism evidence="2 3">
    <name type="scientific">Methylorubrum extorquens DSM 13060</name>
    <dbReference type="NCBI Taxonomy" id="882800"/>
    <lineage>
        <taxon>Bacteria</taxon>
        <taxon>Pseudomonadati</taxon>
        <taxon>Pseudomonadota</taxon>
        <taxon>Alphaproteobacteria</taxon>
        <taxon>Hyphomicrobiales</taxon>
        <taxon>Methylobacteriaceae</taxon>
        <taxon>Methylorubrum</taxon>
    </lineage>
</organism>
<keyword evidence="1" id="KW-0732">Signal</keyword>
<comment type="caution">
    <text evidence="2">The sequence shown here is derived from an EMBL/GenBank/DDBJ whole genome shotgun (WGS) entry which is preliminary data.</text>
</comment>
<protein>
    <recommendedName>
        <fullName evidence="4">Lipoprotein</fullName>
    </recommendedName>
</protein>
<evidence type="ECO:0000313" key="2">
    <source>
        <dbReference type="EMBL" id="EHP94203.1"/>
    </source>
</evidence>